<dbReference type="GO" id="GO:0016747">
    <property type="term" value="F:acyltransferase activity, transferring groups other than amino-acyl groups"/>
    <property type="evidence" value="ECO:0007669"/>
    <property type="project" value="InterPro"/>
</dbReference>
<evidence type="ECO:0000259" key="3">
    <source>
        <dbReference type="PROSITE" id="PS51186"/>
    </source>
</evidence>
<accession>A0A1R3X2T0</accession>
<dbReference type="PANTHER" id="PTHR43420">
    <property type="entry name" value="ACETYLTRANSFERASE"/>
    <property type="match status" value="1"/>
</dbReference>
<organism evidence="4 5">
    <name type="scientific">Yoonia rosea</name>
    <dbReference type="NCBI Taxonomy" id="287098"/>
    <lineage>
        <taxon>Bacteria</taxon>
        <taxon>Pseudomonadati</taxon>
        <taxon>Pseudomonadota</taxon>
        <taxon>Alphaproteobacteria</taxon>
        <taxon>Rhodobacterales</taxon>
        <taxon>Paracoccaceae</taxon>
        <taxon>Yoonia</taxon>
    </lineage>
</organism>
<dbReference type="PROSITE" id="PS51186">
    <property type="entry name" value="GNAT"/>
    <property type="match status" value="1"/>
</dbReference>
<dbReference type="CDD" id="cd04301">
    <property type="entry name" value="NAT_SF"/>
    <property type="match status" value="1"/>
</dbReference>
<dbReference type="InterPro" id="IPR000182">
    <property type="entry name" value="GNAT_dom"/>
</dbReference>
<protein>
    <submittedName>
        <fullName evidence="4">Ribosomal-protein-alanine N-acetyltransferase</fullName>
    </submittedName>
</protein>
<dbReference type="STRING" id="287098.SAMN05421665_2023"/>
<keyword evidence="2" id="KW-0012">Acyltransferase</keyword>
<name>A0A1R3X2T0_9RHOB</name>
<sequence>MTPQELARLHAAAFSATRAWSAEEFAGLLKHPGTFAVGDTRSFALIRTVLDEAELLTIATAPDMRRQGLARTTLTAGERRAQTEGAARIFLEVAEDNDAAIALYTASGYRQIGRRPGYYLPKDGAPLAALVMRKSLTTT</sequence>
<dbReference type="InterPro" id="IPR050680">
    <property type="entry name" value="YpeA/RimI_acetyltransf"/>
</dbReference>
<dbReference type="SUPFAM" id="SSF55729">
    <property type="entry name" value="Acyl-CoA N-acyltransferases (Nat)"/>
    <property type="match status" value="1"/>
</dbReference>
<keyword evidence="1 4" id="KW-0808">Transferase</keyword>
<dbReference type="OrthoDB" id="9804026at2"/>
<dbReference type="EMBL" id="FTPR01000001">
    <property type="protein sequence ID" value="SIT85276.1"/>
    <property type="molecule type" value="Genomic_DNA"/>
</dbReference>
<dbReference type="AlphaFoldDB" id="A0A1R3X2T0"/>
<evidence type="ECO:0000256" key="1">
    <source>
        <dbReference type="ARBA" id="ARBA00022679"/>
    </source>
</evidence>
<proteinExistence type="predicted"/>
<dbReference type="Gene3D" id="3.40.630.30">
    <property type="match status" value="1"/>
</dbReference>
<evidence type="ECO:0000313" key="4">
    <source>
        <dbReference type="EMBL" id="SIT85276.1"/>
    </source>
</evidence>
<evidence type="ECO:0000256" key="2">
    <source>
        <dbReference type="ARBA" id="ARBA00023315"/>
    </source>
</evidence>
<reference evidence="5" key="1">
    <citation type="submission" date="2017-01" db="EMBL/GenBank/DDBJ databases">
        <authorList>
            <person name="Varghese N."/>
            <person name="Submissions S."/>
        </authorList>
    </citation>
    <scope>NUCLEOTIDE SEQUENCE [LARGE SCALE GENOMIC DNA]</scope>
    <source>
        <strain evidence="5">DSM 29591</strain>
    </source>
</reference>
<dbReference type="Proteomes" id="UP000186997">
    <property type="component" value="Unassembled WGS sequence"/>
</dbReference>
<dbReference type="Pfam" id="PF00583">
    <property type="entry name" value="Acetyltransf_1"/>
    <property type="match status" value="1"/>
</dbReference>
<keyword evidence="5" id="KW-1185">Reference proteome</keyword>
<dbReference type="RefSeq" id="WP_076659416.1">
    <property type="nucleotide sequence ID" value="NZ_FTPR01000001.1"/>
</dbReference>
<feature type="domain" description="N-acetyltransferase" evidence="3">
    <location>
        <begin position="1"/>
        <end position="137"/>
    </location>
</feature>
<gene>
    <name evidence="4" type="ORF">SAMN05421665_2023</name>
</gene>
<dbReference type="InterPro" id="IPR016181">
    <property type="entry name" value="Acyl_CoA_acyltransferase"/>
</dbReference>
<evidence type="ECO:0000313" key="5">
    <source>
        <dbReference type="Proteomes" id="UP000186997"/>
    </source>
</evidence>